<evidence type="ECO:0000313" key="1">
    <source>
        <dbReference type="EMBL" id="CAH2243066.1"/>
    </source>
</evidence>
<dbReference type="AlphaFoldDB" id="A0A8S4RX46"/>
<dbReference type="OrthoDB" id="407509at2759"/>
<proteinExistence type="predicted"/>
<name>A0A8S4RX46_9NEOP</name>
<accession>A0A8S4RX46</accession>
<organism evidence="1 2">
    <name type="scientific">Pararge aegeria aegeria</name>
    <dbReference type="NCBI Taxonomy" id="348720"/>
    <lineage>
        <taxon>Eukaryota</taxon>
        <taxon>Metazoa</taxon>
        <taxon>Ecdysozoa</taxon>
        <taxon>Arthropoda</taxon>
        <taxon>Hexapoda</taxon>
        <taxon>Insecta</taxon>
        <taxon>Pterygota</taxon>
        <taxon>Neoptera</taxon>
        <taxon>Endopterygota</taxon>
        <taxon>Lepidoptera</taxon>
        <taxon>Glossata</taxon>
        <taxon>Ditrysia</taxon>
        <taxon>Papilionoidea</taxon>
        <taxon>Nymphalidae</taxon>
        <taxon>Satyrinae</taxon>
        <taxon>Satyrini</taxon>
        <taxon>Parargina</taxon>
        <taxon>Pararge</taxon>
    </lineage>
</organism>
<dbReference type="Proteomes" id="UP000838756">
    <property type="component" value="Unassembled WGS sequence"/>
</dbReference>
<reference evidence="1" key="1">
    <citation type="submission" date="2022-03" db="EMBL/GenBank/DDBJ databases">
        <authorList>
            <person name="Lindestad O."/>
        </authorList>
    </citation>
    <scope>NUCLEOTIDE SEQUENCE</scope>
</reference>
<sequence>MGLIRRLRVTQRATKRAMLGLSLRDKIRNEEIRRRTRVTDIAQRVEKLKWQFARHTVRRTDGRWGPKDGIWTMRLALPRFREDLINMTGDRAHNSAVDSSKPLTKGFTIRKELQHL</sequence>
<dbReference type="EMBL" id="CAKXAJ010025712">
    <property type="protein sequence ID" value="CAH2243066.1"/>
    <property type="molecule type" value="Genomic_DNA"/>
</dbReference>
<evidence type="ECO:0000313" key="2">
    <source>
        <dbReference type="Proteomes" id="UP000838756"/>
    </source>
</evidence>
<gene>
    <name evidence="1" type="primary">jg18673</name>
    <name evidence="1" type="ORF">PAEG_LOCUS19271</name>
</gene>
<protein>
    <submittedName>
        <fullName evidence="1">Jg18673 protein</fullName>
    </submittedName>
</protein>
<comment type="caution">
    <text evidence="1">The sequence shown here is derived from an EMBL/GenBank/DDBJ whole genome shotgun (WGS) entry which is preliminary data.</text>
</comment>
<keyword evidence="2" id="KW-1185">Reference proteome</keyword>